<dbReference type="AlphaFoldDB" id="A0A5N4CWC1"/>
<accession>A0A5N4CWC1</accession>
<keyword evidence="2" id="KW-1185">Reference proteome</keyword>
<organism evidence="1 2">
    <name type="scientific">Camelus dromedarius</name>
    <name type="common">Dromedary</name>
    <name type="synonym">Arabian camel</name>
    <dbReference type="NCBI Taxonomy" id="9838"/>
    <lineage>
        <taxon>Eukaryota</taxon>
        <taxon>Metazoa</taxon>
        <taxon>Chordata</taxon>
        <taxon>Craniata</taxon>
        <taxon>Vertebrata</taxon>
        <taxon>Euteleostomi</taxon>
        <taxon>Mammalia</taxon>
        <taxon>Eutheria</taxon>
        <taxon>Laurasiatheria</taxon>
        <taxon>Artiodactyla</taxon>
        <taxon>Tylopoda</taxon>
        <taxon>Camelidae</taxon>
        <taxon>Camelus</taxon>
    </lineage>
</organism>
<gene>
    <name evidence="1" type="ORF">Cadr_000023833</name>
</gene>
<dbReference type="EMBL" id="JWIN03000018">
    <property type="protein sequence ID" value="KAB1263134.1"/>
    <property type="molecule type" value="Genomic_DNA"/>
</dbReference>
<proteinExistence type="predicted"/>
<comment type="caution">
    <text evidence="1">The sequence shown here is derived from an EMBL/GenBank/DDBJ whole genome shotgun (WGS) entry which is preliminary data.</text>
</comment>
<evidence type="ECO:0000313" key="2">
    <source>
        <dbReference type="Proteomes" id="UP000299084"/>
    </source>
</evidence>
<name>A0A5N4CWC1_CAMDR</name>
<reference evidence="1 2" key="1">
    <citation type="journal article" date="2019" name="Mol. Ecol. Resour.">
        <title>Improving Illumina assemblies with Hi-C and long reads: an example with the North African dromedary.</title>
        <authorList>
            <person name="Elbers J.P."/>
            <person name="Rogers M.F."/>
            <person name="Perelman P.L."/>
            <person name="Proskuryakova A.A."/>
            <person name="Serdyukova N.A."/>
            <person name="Johnson W.E."/>
            <person name="Horin P."/>
            <person name="Corander J."/>
            <person name="Murphy D."/>
            <person name="Burger P.A."/>
        </authorList>
    </citation>
    <scope>NUCLEOTIDE SEQUENCE [LARGE SCALE GENOMIC DNA]</scope>
    <source>
        <strain evidence="1">Drom800</strain>
        <tissue evidence="1">Blood</tissue>
    </source>
</reference>
<evidence type="ECO:0000313" key="1">
    <source>
        <dbReference type="EMBL" id="KAB1263134.1"/>
    </source>
</evidence>
<protein>
    <submittedName>
        <fullName evidence="1">Uncharacterized protein</fullName>
    </submittedName>
</protein>
<sequence length="85" mass="8919">MTHLPLKQLLTGLMVKNSLGIPSRSHLLLDEQTLIGVVAMVVEAEGEEATEVVAVVVVAEEDSPAAVVAVEDSSELGTGNVLIRE</sequence>
<dbReference type="Proteomes" id="UP000299084">
    <property type="component" value="Unassembled WGS sequence"/>
</dbReference>